<feature type="transmembrane region" description="Helical" evidence="1">
    <location>
        <begin position="150"/>
        <end position="167"/>
    </location>
</feature>
<sequence>MKGQHHTQVFWLLLATLFISTSGALGKFIAMPTPVTIWWRSALAGVFLLIYCLIKGISLKLNEPKDRWPFFLSAFFMGAHWVTYFYSLQISNVAIGMLSLFTFPIITSVLEPAFTKTKFDPFYLPLGALILFGVYLLAPEFSLENDDFKGILLGLLSALCYALRTLILKQHVSNYNGTALMFFQVLILSVLLLPALFFMDSSGIVIQYPYILILALLTTAIGHTMFVSSLRYFKVTTASIIASAQPIFGIIIAFLFLNEIPATNTYIGGAIILTTVLIESLRSRKV</sequence>
<feature type="transmembrane region" description="Helical" evidence="1">
    <location>
        <begin position="205"/>
        <end position="226"/>
    </location>
</feature>
<comment type="caution">
    <text evidence="3">The sequence shown here is derived from an EMBL/GenBank/DDBJ whole genome shotgun (WGS) entry which is preliminary data.</text>
</comment>
<dbReference type="Pfam" id="PF00892">
    <property type="entry name" value="EamA"/>
    <property type="match status" value="2"/>
</dbReference>
<feature type="transmembrane region" description="Helical" evidence="1">
    <location>
        <begin position="263"/>
        <end position="281"/>
    </location>
</feature>
<keyword evidence="1" id="KW-0472">Membrane</keyword>
<dbReference type="Proteomes" id="UP001595812">
    <property type="component" value="Unassembled WGS sequence"/>
</dbReference>
<feature type="transmembrane region" description="Helical" evidence="1">
    <location>
        <begin position="238"/>
        <end position="257"/>
    </location>
</feature>
<dbReference type="EMBL" id="JBHSAT010000004">
    <property type="protein sequence ID" value="MFC3876414.1"/>
    <property type="molecule type" value="Genomic_DNA"/>
</dbReference>
<dbReference type="PANTHER" id="PTHR22911">
    <property type="entry name" value="ACYL-MALONYL CONDENSING ENZYME-RELATED"/>
    <property type="match status" value="1"/>
</dbReference>
<dbReference type="RefSeq" id="WP_386097302.1">
    <property type="nucleotide sequence ID" value="NZ_JBHSAT010000004.1"/>
</dbReference>
<dbReference type="InterPro" id="IPR037185">
    <property type="entry name" value="EmrE-like"/>
</dbReference>
<organism evidence="3 4">
    <name type="scientific">Winogradskyella maritima</name>
    <dbReference type="NCBI Taxonomy" id="1517766"/>
    <lineage>
        <taxon>Bacteria</taxon>
        <taxon>Pseudomonadati</taxon>
        <taxon>Bacteroidota</taxon>
        <taxon>Flavobacteriia</taxon>
        <taxon>Flavobacteriales</taxon>
        <taxon>Flavobacteriaceae</taxon>
        <taxon>Winogradskyella</taxon>
    </lineage>
</organism>
<protein>
    <submittedName>
        <fullName evidence="3">DMT family transporter</fullName>
    </submittedName>
</protein>
<feature type="domain" description="EamA" evidence="2">
    <location>
        <begin position="9"/>
        <end position="137"/>
    </location>
</feature>
<accession>A0ABV8AG44</accession>
<keyword evidence="1" id="KW-1133">Transmembrane helix</keyword>
<keyword evidence="4" id="KW-1185">Reference proteome</keyword>
<feature type="domain" description="EamA" evidence="2">
    <location>
        <begin position="149"/>
        <end position="278"/>
    </location>
</feature>
<name>A0ABV8AG44_9FLAO</name>
<feature type="transmembrane region" description="Helical" evidence="1">
    <location>
        <begin position="122"/>
        <end position="138"/>
    </location>
</feature>
<dbReference type="SUPFAM" id="SSF103481">
    <property type="entry name" value="Multidrug resistance efflux transporter EmrE"/>
    <property type="match status" value="2"/>
</dbReference>
<dbReference type="PANTHER" id="PTHR22911:SF79">
    <property type="entry name" value="MOBA-LIKE NTP TRANSFERASE DOMAIN-CONTAINING PROTEIN"/>
    <property type="match status" value="1"/>
</dbReference>
<feature type="transmembrane region" description="Helical" evidence="1">
    <location>
        <begin position="93"/>
        <end position="110"/>
    </location>
</feature>
<feature type="transmembrane region" description="Helical" evidence="1">
    <location>
        <begin position="68"/>
        <end position="87"/>
    </location>
</feature>
<evidence type="ECO:0000313" key="4">
    <source>
        <dbReference type="Proteomes" id="UP001595812"/>
    </source>
</evidence>
<feature type="transmembrane region" description="Helical" evidence="1">
    <location>
        <begin position="179"/>
        <end position="199"/>
    </location>
</feature>
<evidence type="ECO:0000259" key="2">
    <source>
        <dbReference type="Pfam" id="PF00892"/>
    </source>
</evidence>
<proteinExistence type="predicted"/>
<keyword evidence="1" id="KW-0812">Transmembrane</keyword>
<dbReference type="InterPro" id="IPR000620">
    <property type="entry name" value="EamA_dom"/>
</dbReference>
<evidence type="ECO:0000313" key="3">
    <source>
        <dbReference type="EMBL" id="MFC3876414.1"/>
    </source>
</evidence>
<gene>
    <name evidence="3" type="ORF">ACFOSX_04140</name>
</gene>
<reference evidence="4" key="1">
    <citation type="journal article" date="2019" name="Int. J. Syst. Evol. Microbiol.">
        <title>The Global Catalogue of Microorganisms (GCM) 10K type strain sequencing project: providing services to taxonomists for standard genome sequencing and annotation.</title>
        <authorList>
            <consortium name="The Broad Institute Genomics Platform"/>
            <consortium name="The Broad Institute Genome Sequencing Center for Infectious Disease"/>
            <person name="Wu L."/>
            <person name="Ma J."/>
        </authorList>
    </citation>
    <scope>NUCLEOTIDE SEQUENCE [LARGE SCALE GENOMIC DNA]</scope>
    <source>
        <strain evidence="4">CECT 8979</strain>
    </source>
</reference>
<evidence type="ECO:0000256" key="1">
    <source>
        <dbReference type="SAM" id="Phobius"/>
    </source>
</evidence>
<feature type="transmembrane region" description="Helical" evidence="1">
    <location>
        <begin position="36"/>
        <end position="56"/>
    </location>
</feature>